<accession>A0A0A9GUW3</accession>
<reference evidence="1" key="1">
    <citation type="submission" date="2014-09" db="EMBL/GenBank/DDBJ databases">
        <authorList>
            <person name="Magalhaes I.L.F."/>
            <person name="Oliveira U."/>
            <person name="Santos F.R."/>
            <person name="Vidigal T.H.D.A."/>
            <person name="Brescovit A.D."/>
            <person name="Santos A.J."/>
        </authorList>
    </citation>
    <scope>NUCLEOTIDE SEQUENCE</scope>
    <source>
        <tissue evidence="1">Shoot tissue taken approximately 20 cm above the soil surface</tissue>
    </source>
</reference>
<name>A0A0A9GUW3_ARUDO</name>
<dbReference type="EMBL" id="GBRH01170572">
    <property type="protein sequence ID" value="JAE27324.1"/>
    <property type="molecule type" value="Transcribed_RNA"/>
</dbReference>
<protein>
    <submittedName>
        <fullName evidence="1">Uncharacterized protein</fullName>
    </submittedName>
</protein>
<organism evidence="1">
    <name type="scientific">Arundo donax</name>
    <name type="common">Giant reed</name>
    <name type="synonym">Donax arundinaceus</name>
    <dbReference type="NCBI Taxonomy" id="35708"/>
    <lineage>
        <taxon>Eukaryota</taxon>
        <taxon>Viridiplantae</taxon>
        <taxon>Streptophyta</taxon>
        <taxon>Embryophyta</taxon>
        <taxon>Tracheophyta</taxon>
        <taxon>Spermatophyta</taxon>
        <taxon>Magnoliopsida</taxon>
        <taxon>Liliopsida</taxon>
        <taxon>Poales</taxon>
        <taxon>Poaceae</taxon>
        <taxon>PACMAD clade</taxon>
        <taxon>Arundinoideae</taxon>
        <taxon>Arundineae</taxon>
        <taxon>Arundo</taxon>
    </lineage>
</organism>
<proteinExistence type="predicted"/>
<reference evidence="1" key="2">
    <citation type="journal article" date="2015" name="Data Brief">
        <title>Shoot transcriptome of the giant reed, Arundo donax.</title>
        <authorList>
            <person name="Barrero R.A."/>
            <person name="Guerrero F.D."/>
            <person name="Moolhuijzen P."/>
            <person name="Goolsby J.A."/>
            <person name="Tidwell J."/>
            <person name="Bellgard S.E."/>
            <person name="Bellgard M.I."/>
        </authorList>
    </citation>
    <scope>NUCLEOTIDE SEQUENCE</scope>
    <source>
        <tissue evidence="1">Shoot tissue taken approximately 20 cm above the soil surface</tissue>
    </source>
</reference>
<dbReference type="AlphaFoldDB" id="A0A0A9GUW3"/>
<evidence type="ECO:0000313" key="1">
    <source>
        <dbReference type="EMBL" id="JAE27324.1"/>
    </source>
</evidence>
<sequence>MASPWMLRNSPAFSEGLLSEPPFWTSINSDCSGISSCEFSYGGMSSAFFLSGRQPNAKFSFKFSASSFSKLPTLSVHCRSSDSESEVFS</sequence>